<dbReference type="AlphaFoldDB" id="A3IJT5"/>
<evidence type="ECO:0000313" key="2">
    <source>
        <dbReference type="Proteomes" id="UP000003781"/>
    </source>
</evidence>
<gene>
    <name evidence="1" type="ORF">CY0110_19767</name>
</gene>
<organism evidence="1 2">
    <name type="scientific">Crocosphaera chwakensis CCY0110</name>
    <dbReference type="NCBI Taxonomy" id="391612"/>
    <lineage>
        <taxon>Bacteria</taxon>
        <taxon>Bacillati</taxon>
        <taxon>Cyanobacteriota</taxon>
        <taxon>Cyanophyceae</taxon>
        <taxon>Oscillatoriophycideae</taxon>
        <taxon>Chroococcales</taxon>
        <taxon>Aphanothecaceae</taxon>
        <taxon>Crocosphaera</taxon>
        <taxon>Crocosphaera chwakensis</taxon>
    </lineage>
</organism>
<protein>
    <submittedName>
        <fullName evidence="1">Uncharacterized protein</fullName>
    </submittedName>
</protein>
<accession>A3IJT5</accession>
<dbReference type="EMBL" id="AAXW01000002">
    <property type="protein sequence ID" value="EAZ94067.1"/>
    <property type="molecule type" value="Genomic_DNA"/>
</dbReference>
<evidence type="ECO:0000313" key="1">
    <source>
        <dbReference type="EMBL" id="EAZ94067.1"/>
    </source>
</evidence>
<proteinExistence type="predicted"/>
<sequence length="35" mass="3653">MVYDVDVAGASMMALTIDDAQIFHTGISVGGQLPE</sequence>
<reference evidence="1 2" key="1">
    <citation type="submission" date="2007-03" db="EMBL/GenBank/DDBJ databases">
        <authorList>
            <person name="Stal L."/>
            <person name="Ferriera S."/>
            <person name="Johnson J."/>
            <person name="Kravitz S."/>
            <person name="Beeson K."/>
            <person name="Sutton G."/>
            <person name="Rogers Y.-H."/>
            <person name="Friedman R."/>
            <person name="Frazier M."/>
            <person name="Venter J.C."/>
        </authorList>
    </citation>
    <scope>NUCLEOTIDE SEQUENCE [LARGE SCALE GENOMIC DNA]</scope>
    <source>
        <strain evidence="1 2">CCY0110</strain>
    </source>
</reference>
<dbReference type="Proteomes" id="UP000003781">
    <property type="component" value="Unassembled WGS sequence"/>
</dbReference>
<name>A3IJT5_9CHRO</name>
<keyword evidence="2" id="KW-1185">Reference proteome</keyword>
<comment type="caution">
    <text evidence="1">The sequence shown here is derived from an EMBL/GenBank/DDBJ whole genome shotgun (WGS) entry which is preliminary data.</text>
</comment>